<dbReference type="PANTHER" id="PTHR30046:SF2">
    <property type="entry name" value="YOP PROTEINS TRANSLOCATION LIPOPROTEIN J"/>
    <property type="match status" value="1"/>
</dbReference>
<comment type="subcellular location">
    <subcellularLocation>
        <location evidence="1">Cell outer membrane</location>
        <topology evidence="1">Lipid-anchor</topology>
    </subcellularLocation>
</comment>
<evidence type="ECO:0000256" key="3">
    <source>
        <dbReference type="ARBA" id="ARBA00022729"/>
    </source>
</evidence>
<dbReference type="PANTHER" id="PTHR30046">
    <property type="entry name" value="FLAGELLAR M-RING PROTEIN"/>
    <property type="match status" value="1"/>
</dbReference>
<evidence type="ECO:0000256" key="8">
    <source>
        <dbReference type="RuleBase" id="RU364102"/>
    </source>
</evidence>
<protein>
    <recommendedName>
        <fullName evidence="8">Lipoprotein</fullName>
    </recommendedName>
</protein>
<proteinExistence type="inferred from homology"/>
<feature type="transmembrane region" description="Helical" evidence="8">
    <location>
        <begin position="229"/>
        <end position="248"/>
    </location>
</feature>
<accession>A0A329BHU5</accession>
<feature type="domain" description="Flagellar M-ring N-terminal" evidence="10">
    <location>
        <begin position="20"/>
        <end position="183"/>
    </location>
</feature>
<keyword evidence="3 8" id="KW-0732">Signal</keyword>
<dbReference type="Pfam" id="PF01514">
    <property type="entry name" value="YscJ_FliF"/>
    <property type="match status" value="1"/>
</dbReference>
<dbReference type="NCBIfam" id="TIGR02544">
    <property type="entry name" value="III_secr_YscJ"/>
    <property type="match status" value="1"/>
</dbReference>
<dbReference type="Gene3D" id="3.30.70.1530">
    <property type="entry name" value="Hypothetical protein rpa1041"/>
    <property type="match status" value="1"/>
</dbReference>
<name>A0A329BHU5_9BURK</name>
<feature type="chain" id="PRO_5016192750" description="Lipoprotein" evidence="8">
    <location>
        <begin position="23"/>
        <end position="358"/>
    </location>
</feature>
<dbReference type="GO" id="GO:0009306">
    <property type="term" value="P:protein secretion"/>
    <property type="evidence" value="ECO:0007669"/>
    <property type="project" value="InterPro"/>
</dbReference>
<dbReference type="EMBL" id="QLTK01000028">
    <property type="protein sequence ID" value="RAS21532.1"/>
    <property type="molecule type" value="Genomic_DNA"/>
</dbReference>
<sequence length="358" mass="37139">MRRALIVLPLLLLLAGCKTSLFEGLDEDQANHIVAALSHHGITGYKERNADKTWNVSVDDDDAVIATELASAYALPRGGHANLGDLFSRQGLISSPEEDRVRFVYGLSQELSETLEKVDGVLLARVHIVLPQKDPMDPAQDTLPSASVMMRYRSDYNLDLLRDRIRAIVAGSVEGLTPARVSLTLLPVTPVLTFPGNCGQGADVASAAGGVTTTDCVHDASSGPSRATAMLAVLALVVSLAAGFLWLWRSGRRTWFRRTPRSGASATRAVELPGRVGKGGQTGDRTAHRDGERTDGDDGAAQDDAGGAGAPFSAGAADAANAAHASGAAGAAKAADAANPGSATGSQSRSSARHGDDA</sequence>
<dbReference type="RefSeq" id="WP_244147152.1">
    <property type="nucleotide sequence ID" value="NZ_CADFFP010000030.1"/>
</dbReference>
<dbReference type="Proteomes" id="UP000248918">
    <property type="component" value="Unassembled WGS sequence"/>
</dbReference>
<dbReference type="GO" id="GO:0009279">
    <property type="term" value="C:cell outer membrane"/>
    <property type="evidence" value="ECO:0007669"/>
    <property type="project" value="UniProtKB-SubCell"/>
</dbReference>
<organism evidence="11 12">
    <name type="scientific">Paraburkholderia bryophila</name>
    <dbReference type="NCBI Taxonomy" id="420952"/>
    <lineage>
        <taxon>Bacteria</taxon>
        <taxon>Pseudomonadati</taxon>
        <taxon>Pseudomonadota</taxon>
        <taxon>Betaproteobacteria</taxon>
        <taxon>Burkholderiales</taxon>
        <taxon>Burkholderiaceae</taxon>
        <taxon>Paraburkholderia</taxon>
    </lineage>
</organism>
<keyword evidence="4 8" id="KW-0472">Membrane</keyword>
<dbReference type="InterPro" id="IPR006182">
    <property type="entry name" value="FliF_N_dom"/>
</dbReference>
<evidence type="ECO:0000256" key="1">
    <source>
        <dbReference type="ARBA" id="ARBA00004459"/>
    </source>
</evidence>
<keyword evidence="8" id="KW-0812">Transmembrane</keyword>
<dbReference type="Gene3D" id="3.30.300.30">
    <property type="match status" value="1"/>
</dbReference>
<feature type="compositionally biased region" description="Low complexity" evidence="9">
    <location>
        <begin position="302"/>
        <end position="343"/>
    </location>
</feature>
<dbReference type="InterPro" id="IPR003282">
    <property type="entry name" value="T3SS_SctJ"/>
</dbReference>
<evidence type="ECO:0000256" key="2">
    <source>
        <dbReference type="ARBA" id="ARBA00009509"/>
    </source>
</evidence>
<comment type="similarity">
    <text evidence="2 8">Belongs to the YscJ lipoprotein family.</text>
</comment>
<dbReference type="InterPro" id="IPR043427">
    <property type="entry name" value="YscJ/FliF"/>
</dbReference>
<keyword evidence="8" id="KW-1133">Transmembrane helix</keyword>
<dbReference type="InterPro" id="IPR045851">
    <property type="entry name" value="AMP-bd_C_sf"/>
</dbReference>
<dbReference type="PRINTS" id="PR01338">
    <property type="entry name" value="TYPE3OMKPROT"/>
</dbReference>
<dbReference type="AlphaFoldDB" id="A0A329BHU5"/>
<evidence type="ECO:0000256" key="6">
    <source>
        <dbReference type="ARBA" id="ARBA00023237"/>
    </source>
</evidence>
<evidence type="ECO:0000256" key="7">
    <source>
        <dbReference type="ARBA" id="ARBA00023288"/>
    </source>
</evidence>
<evidence type="ECO:0000256" key="5">
    <source>
        <dbReference type="ARBA" id="ARBA00023139"/>
    </source>
</evidence>
<keyword evidence="7 8" id="KW-0449">Lipoprotein</keyword>
<evidence type="ECO:0000256" key="9">
    <source>
        <dbReference type="SAM" id="MobiDB-lite"/>
    </source>
</evidence>
<reference evidence="11 12" key="1">
    <citation type="submission" date="2018-06" db="EMBL/GenBank/DDBJ databases">
        <title>Genomic Encyclopedia of Type Strains, Phase III (KMG-III): the genomes of soil and plant-associated and newly described type strains.</title>
        <authorList>
            <person name="Whitman W."/>
        </authorList>
    </citation>
    <scope>NUCLEOTIDE SEQUENCE [LARGE SCALE GENOMIC DNA]</scope>
    <source>
        <strain evidence="11 12">LMG 23644</strain>
    </source>
</reference>
<evidence type="ECO:0000313" key="11">
    <source>
        <dbReference type="EMBL" id="RAS21532.1"/>
    </source>
</evidence>
<feature type="signal peptide" evidence="8">
    <location>
        <begin position="1"/>
        <end position="22"/>
    </location>
</feature>
<evidence type="ECO:0000259" key="10">
    <source>
        <dbReference type="Pfam" id="PF01514"/>
    </source>
</evidence>
<feature type="compositionally biased region" description="Basic and acidic residues" evidence="9">
    <location>
        <begin position="285"/>
        <end position="296"/>
    </location>
</feature>
<dbReference type="PROSITE" id="PS51257">
    <property type="entry name" value="PROKAR_LIPOPROTEIN"/>
    <property type="match status" value="1"/>
</dbReference>
<evidence type="ECO:0000256" key="4">
    <source>
        <dbReference type="ARBA" id="ARBA00023136"/>
    </source>
</evidence>
<comment type="caution">
    <text evidence="11">The sequence shown here is derived from an EMBL/GenBank/DDBJ whole genome shotgun (WGS) entry which is preliminary data.</text>
</comment>
<feature type="region of interest" description="Disordered" evidence="9">
    <location>
        <begin position="259"/>
        <end position="358"/>
    </location>
</feature>
<keyword evidence="6 8" id="KW-0998">Cell outer membrane</keyword>
<evidence type="ECO:0000313" key="12">
    <source>
        <dbReference type="Proteomes" id="UP000248918"/>
    </source>
</evidence>
<gene>
    <name evidence="11" type="ORF">BX591_12852</name>
</gene>
<keyword evidence="5 8" id="KW-0564">Palmitate</keyword>